<proteinExistence type="predicted"/>
<keyword evidence="1" id="KW-0456">Lyase</keyword>
<accession>A0A149PNC0</accession>
<dbReference type="Proteomes" id="UP000075613">
    <property type="component" value="Unassembled WGS sequence"/>
</dbReference>
<evidence type="ECO:0000256" key="1">
    <source>
        <dbReference type="ARBA" id="ARBA00023239"/>
    </source>
</evidence>
<protein>
    <submittedName>
        <fullName evidence="3">2-amino-3-carboxymuconate-6-semialdehyde decarboxylase</fullName>
    </submittedName>
</protein>
<dbReference type="RefSeq" id="WP_062129783.1">
    <property type="nucleotide sequence ID" value="NZ_LRBG01000022.1"/>
</dbReference>
<dbReference type="PANTHER" id="PTHR21240:SF28">
    <property type="entry name" value="ISO-OROTATE DECARBOXYLASE (EUROFUNG)"/>
    <property type="match status" value="1"/>
</dbReference>
<dbReference type="OrthoDB" id="149172at2"/>
<dbReference type="GO" id="GO:0016787">
    <property type="term" value="F:hydrolase activity"/>
    <property type="evidence" value="ECO:0007669"/>
    <property type="project" value="InterPro"/>
</dbReference>
<dbReference type="Gene3D" id="3.20.20.140">
    <property type="entry name" value="Metal-dependent hydrolases"/>
    <property type="match status" value="1"/>
</dbReference>
<feature type="domain" description="Amidohydrolase-related" evidence="2">
    <location>
        <begin position="4"/>
        <end position="326"/>
    </location>
</feature>
<dbReference type="InterPro" id="IPR006680">
    <property type="entry name" value="Amidohydro-rel"/>
</dbReference>
<sequence length="326" mass="37159">MPVIDVHTHIFTHKWLDLLRQRGGAYNIQTRPDGQQEVFRGNTPVVIPQKGHFDFDMRIRQMDESGIDISVVSLTCPNVYWGDRETSCLAARESNDTIAEAQAKYPERIRWFTSLPWEYPEAALEELRRTCENGASGVMVLANIAGRSLTDPMFAPIWAEIDRRALPVLVHPTDPPGVDLMDMTKFDLSWAVGFMFDTTLAITRMIFEGFFDQYPNLKIIASHAGGALPYLAGRFEKGNEVEIPQRRKMKRKPIDYLRHIYYDCITYSPASFDFLVSVVGADRVMFGTDWPHQVYDIRGAFANTARLPKEQCDAIRGNNALRVFGF</sequence>
<dbReference type="PANTHER" id="PTHR21240">
    <property type="entry name" value="2-AMINO-3-CARBOXYLMUCONATE-6-SEMIALDEHYDE DECARBOXYLASE"/>
    <property type="match status" value="1"/>
</dbReference>
<reference evidence="3 4" key="1">
    <citation type="journal article" date="2015" name="Int. J. Syst. Evol. Microbiol.">
        <title>Burkholderia monticola sp. nov., isolated from mountain soil.</title>
        <authorList>
            <person name="Baek I."/>
            <person name="Seo B."/>
            <person name="Lee I."/>
            <person name="Yi H."/>
            <person name="Chun J."/>
        </authorList>
    </citation>
    <scope>NUCLEOTIDE SEQUENCE [LARGE SCALE GENOMIC DNA]</scope>
    <source>
        <strain evidence="3 4">JC2948</strain>
    </source>
</reference>
<dbReference type="AlphaFoldDB" id="A0A149PNC0"/>
<dbReference type="EMBL" id="LRBG01000022">
    <property type="protein sequence ID" value="KXU86494.1"/>
    <property type="molecule type" value="Genomic_DNA"/>
</dbReference>
<dbReference type="InterPro" id="IPR032465">
    <property type="entry name" value="ACMSD"/>
</dbReference>
<dbReference type="Pfam" id="PF04909">
    <property type="entry name" value="Amidohydro_2"/>
    <property type="match status" value="1"/>
</dbReference>
<gene>
    <name evidence="3" type="ORF">CI15_18830</name>
</gene>
<dbReference type="InterPro" id="IPR032466">
    <property type="entry name" value="Metal_Hydrolase"/>
</dbReference>
<evidence type="ECO:0000313" key="4">
    <source>
        <dbReference type="Proteomes" id="UP000075613"/>
    </source>
</evidence>
<evidence type="ECO:0000313" key="3">
    <source>
        <dbReference type="EMBL" id="KXU86494.1"/>
    </source>
</evidence>
<dbReference type="SUPFAM" id="SSF51556">
    <property type="entry name" value="Metallo-dependent hydrolases"/>
    <property type="match status" value="1"/>
</dbReference>
<dbReference type="GO" id="GO:0005737">
    <property type="term" value="C:cytoplasm"/>
    <property type="evidence" value="ECO:0007669"/>
    <property type="project" value="TreeGrafter"/>
</dbReference>
<dbReference type="GO" id="GO:0016831">
    <property type="term" value="F:carboxy-lyase activity"/>
    <property type="evidence" value="ECO:0007669"/>
    <property type="project" value="InterPro"/>
</dbReference>
<evidence type="ECO:0000259" key="2">
    <source>
        <dbReference type="Pfam" id="PF04909"/>
    </source>
</evidence>
<organism evidence="3 4">
    <name type="scientific">Paraburkholderia monticola</name>
    <dbReference type="NCBI Taxonomy" id="1399968"/>
    <lineage>
        <taxon>Bacteria</taxon>
        <taxon>Pseudomonadati</taxon>
        <taxon>Pseudomonadota</taxon>
        <taxon>Betaproteobacteria</taxon>
        <taxon>Burkholderiales</taxon>
        <taxon>Burkholderiaceae</taxon>
        <taxon>Paraburkholderia</taxon>
    </lineage>
</organism>
<dbReference type="STRING" id="1399968.CI15_18830"/>
<keyword evidence="4" id="KW-1185">Reference proteome</keyword>
<dbReference type="GO" id="GO:0019748">
    <property type="term" value="P:secondary metabolic process"/>
    <property type="evidence" value="ECO:0007669"/>
    <property type="project" value="TreeGrafter"/>
</dbReference>
<name>A0A149PNC0_9BURK</name>
<comment type="caution">
    <text evidence="3">The sequence shown here is derived from an EMBL/GenBank/DDBJ whole genome shotgun (WGS) entry which is preliminary data.</text>
</comment>